<reference evidence="1" key="1">
    <citation type="submission" date="2023-07" db="EMBL/GenBank/DDBJ databases">
        <title>Sorghum-associated microbial communities from plants grown in Nebraska, USA.</title>
        <authorList>
            <person name="Schachtman D."/>
        </authorList>
    </citation>
    <scope>NUCLEOTIDE SEQUENCE</scope>
    <source>
        <strain evidence="1">BE80</strain>
    </source>
</reference>
<dbReference type="Proteomes" id="UP001254832">
    <property type="component" value="Unassembled WGS sequence"/>
</dbReference>
<name>A0AAP5H4Y8_PAEAM</name>
<comment type="caution">
    <text evidence="1">The sequence shown here is derived from an EMBL/GenBank/DDBJ whole genome shotgun (WGS) entry which is preliminary data.</text>
</comment>
<evidence type="ECO:0000313" key="2">
    <source>
        <dbReference type="Proteomes" id="UP001254832"/>
    </source>
</evidence>
<dbReference type="RefSeq" id="WP_310141545.1">
    <property type="nucleotide sequence ID" value="NZ_JAVDTR010000009.1"/>
</dbReference>
<protein>
    <submittedName>
        <fullName evidence="1">Uncharacterized protein</fullName>
    </submittedName>
</protein>
<dbReference type="EMBL" id="JAVDTR010000009">
    <property type="protein sequence ID" value="MDR6724828.1"/>
    <property type="molecule type" value="Genomic_DNA"/>
</dbReference>
<gene>
    <name evidence="1" type="ORF">J2W91_003314</name>
</gene>
<evidence type="ECO:0000313" key="1">
    <source>
        <dbReference type="EMBL" id="MDR6724828.1"/>
    </source>
</evidence>
<sequence length="94" mass="10943">MRNDHVNWNKPFETVNDFASFLKVIENWGNSEEGWEPYNPYGMIAILSTCLEHIGLNFLDDELDGLHEHLRDEQIQLLIRIGRSLEKAQSETEA</sequence>
<dbReference type="AlphaFoldDB" id="A0AAP5H4Y8"/>
<proteinExistence type="predicted"/>
<organism evidence="1 2">
    <name type="scientific">Paenibacillus amylolyticus</name>
    <dbReference type="NCBI Taxonomy" id="1451"/>
    <lineage>
        <taxon>Bacteria</taxon>
        <taxon>Bacillati</taxon>
        <taxon>Bacillota</taxon>
        <taxon>Bacilli</taxon>
        <taxon>Bacillales</taxon>
        <taxon>Paenibacillaceae</taxon>
        <taxon>Paenibacillus</taxon>
    </lineage>
</organism>
<accession>A0AAP5H4Y8</accession>